<protein>
    <submittedName>
        <fullName evidence="5">NDP-sugar synthase</fullName>
    </submittedName>
</protein>
<reference evidence="5 6" key="1">
    <citation type="submission" date="2024-09" db="EMBL/GenBank/DDBJ databases">
        <authorList>
            <person name="Sun Q."/>
            <person name="Mori K."/>
        </authorList>
    </citation>
    <scope>NUCLEOTIDE SEQUENCE [LARGE SCALE GENOMIC DNA]</scope>
    <source>
        <strain evidence="5 6">NCAIM B.02336</strain>
    </source>
</reference>
<evidence type="ECO:0000256" key="3">
    <source>
        <dbReference type="SAM" id="MobiDB-lite"/>
    </source>
</evidence>
<keyword evidence="6" id="KW-1185">Reference proteome</keyword>
<feature type="region of interest" description="Disordered" evidence="3">
    <location>
        <begin position="171"/>
        <end position="214"/>
    </location>
</feature>
<dbReference type="Gene3D" id="3.90.550.10">
    <property type="entry name" value="Spore Coat Polysaccharide Biosynthesis Protein SpsA, Chain A"/>
    <property type="match status" value="1"/>
</dbReference>
<sequence>MTLDALPAPRALILAAGRGERMRPLTDHTPKPLLPVRGRPLLQWWVDALARDGVREVVVNTAWLGEQIEGYFGPQRLMGKREQLSKNDQPAIRFSPEGRDFGRALETAGGIARALPLLAPTAEDVFWVLAGDIFAPDFRFDPEAVRRFAASGRLAQLWLVPNPPHHPAGDFGIGVDGLALNEAPPGGAPPAAGPPQGGQAPSGGSAPRAAGERGGRYTFSTVGLYRRALFEPPWCDIAPGNPQGVAAPLAPLLRRAIAAGQVGAELYTGAWTDVGTPERLAALQ</sequence>
<dbReference type="Pfam" id="PF00483">
    <property type="entry name" value="NTP_transferase"/>
    <property type="match status" value="1"/>
</dbReference>
<organism evidence="5 6">
    <name type="scientific">Ottowia pentelensis</name>
    <dbReference type="NCBI Taxonomy" id="511108"/>
    <lineage>
        <taxon>Bacteria</taxon>
        <taxon>Pseudomonadati</taxon>
        <taxon>Pseudomonadota</taxon>
        <taxon>Betaproteobacteria</taxon>
        <taxon>Burkholderiales</taxon>
        <taxon>Comamonadaceae</taxon>
        <taxon>Ottowia</taxon>
    </lineage>
</organism>
<dbReference type="RefSeq" id="WP_377481073.1">
    <property type="nucleotide sequence ID" value="NZ_JBHLTN010000011.1"/>
</dbReference>
<evidence type="ECO:0000313" key="5">
    <source>
        <dbReference type="EMBL" id="MFC0592132.1"/>
    </source>
</evidence>
<dbReference type="InterPro" id="IPR029044">
    <property type="entry name" value="Nucleotide-diphossugar_trans"/>
</dbReference>
<dbReference type="PANTHER" id="PTHR43584">
    <property type="entry name" value="NUCLEOTIDYL TRANSFERASE"/>
    <property type="match status" value="1"/>
</dbReference>
<gene>
    <name evidence="5" type="ORF">ACFFGG_06140</name>
</gene>
<keyword evidence="2" id="KW-0548">Nucleotidyltransferase</keyword>
<evidence type="ECO:0000259" key="4">
    <source>
        <dbReference type="Pfam" id="PF00483"/>
    </source>
</evidence>
<dbReference type="PANTHER" id="PTHR43584:SF8">
    <property type="entry name" value="N-ACETYLMURAMATE ALPHA-1-PHOSPHATE URIDYLYLTRANSFERASE"/>
    <property type="match status" value="1"/>
</dbReference>
<evidence type="ECO:0000256" key="2">
    <source>
        <dbReference type="ARBA" id="ARBA00022695"/>
    </source>
</evidence>
<dbReference type="CDD" id="cd06422">
    <property type="entry name" value="NTP_transferase_like_1"/>
    <property type="match status" value="1"/>
</dbReference>
<evidence type="ECO:0000313" key="6">
    <source>
        <dbReference type="Proteomes" id="UP001589834"/>
    </source>
</evidence>
<dbReference type="InterPro" id="IPR005835">
    <property type="entry name" value="NTP_transferase_dom"/>
</dbReference>
<dbReference type="EMBL" id="JBHLTN010000011">
    <property type="protein sequence ID" value="MFC0592132.1"/>
    <property type="molecule type" value="Genomic_DNA"/>
</dbReference>
<evidence type="ECO:0000256" key="1">
    <source>
        <dbReference type="ARBA" id="ARBA00022679"/>
    </source>
</evidence>
<keyword evidence="1" id="KW-0808">Transferase</keyword>
<accession>A0ABV6PQM0</accession>
<dbReference type="InterPro" id="IPR050065">
    <property type="entry name" value="GlmU-like"/>
</dbReference>
<proteinExistence type="predicted"/>
<feature type="compositionally biased region" description="Low complexity" evidence="3">
    <location>
        <begin position="197"/>
        <end position="209"/>
    </location>
</feature>
<feature type="domain" description="Nucleotidyl transferase" evidence="4">
    <location>
        <begin position="11"/>
        <end position="172"/>
    </location>
</feature>
<dbReference type="SUPFAM" id="SSF53448">
    <property type="entry name" value="Nucleotide-diphospho-sugar transferases"/>
    <property type="match status" value="1"/>
</dbReference>
<dbReference type="Proteomes" id="UP001589834">
    <property type="component" value="Unassembled WGS sequence"/>
</dbReference>
<name>A0ABV6PQM0_9BURK</name>
<comment type="caution">
    <text evidence="5">The sequence shown here is derived from an EMBL/GenBank/DDBJ whole genome shotgun (WGS) entry which is preliminary data.</text>
</comment>